<dbReference type="PRINTS" id="PR00111">
    <property type="entry name" value="ABHYDROLASE"/>
</dbReference>
<dbReference type="SUPFAM" id="SSF53474">
    <property type="entry name" value="alpha/beta-Hydrolases"/>
    <property type="match status" value="1"/>
</dbReference>
<dbReference type="InterPro" id="IPR000639">
    <property type="entry name" value="Epox_hydrolase-like"/>
</dbReference>
<comment type="caution">
    <text evidence="2">The sequence shown here is derived from an EMBL/GenBank/DDBJ whole genome shotgun (WGS) entry which is preliminary data.</text>
</comment>
<evidence type="ECO:0000313" key="2">
    <source>
        <dbReference type="EMBL" id="RNL58814.1"/>
    </source>
</evidence>
<evidence type="ECO:0000259" key="1">
    <source>
        <dbReference type="Pfam" id="PF00561"/>
    </source>
</evidence>
<dbReference type="PRINTS" id="PR00412">
    <property type="entry name" value="EPOXHYDRLASE"/>
</dbReference>
<dbReference type="GO" id="GO:0016787">
    <property type="term" value="F:hydrolase activity"/>
    <property type="evidence" value="ECO:0007669"/>
    <property type="project" value="UniProtKB-KW"/>
</dbReference>
<dbReference type="Gene3D" id="3.40.50.1820">
    <property type="entry name" value="alpha/beta hydrolase"/>
    <property type="match status" value="1"/>
</dbReference>
<protein>
    <submittedName>
        <fullName evidence="2">Alpha/beta fold hydrolase</fullName>
    </submittedName>
</protein>
<keyword evidence="3" id="KW-1185">Reference proteome</keyword>
<reference evidence="2 3" key="1">
    <citation type="submission" date="2018-10" db="EMBL/GenBank/DDBJ databases">
        <title>Draft genome sequence of Zhongshania sp. DSW25-10.</title>
        <authorList>
            <person name="Oh J."/>
        </authorList>
    </citation>
    <scope>NUCLEOTIDE SEQUENCE [LARGE SCALE GENOMIC DNA]</scope>
    <source>
        <strain evidence="2 3">DSW25-10</strain>
    </source>
</reference>
<proteinExistence type="predicted"/>
<dbReference type="InterPro" id="IPR000073">
    <property type="entry name" value="AB_hydrolase_1"/>
</dbReference>
<organism evidence="2 3">
    <name type="scientific">Zhongshania marina</name>
    <dbReference type="NCBI Taxonomy" id="2304603"/>
    <lineage>
        <taxon>Bacteria</taxon>
        <taxon>Pseudomonadati</taxon>
        <taxon>Pseudomonadota</taxon>
        <taxon>Gammaproteobacteria</taxon>
        <taxon>Cellvibrionales</taxon>
        <taxon>Spongiibacteraceae</taxon>
        <taxon>Zhongshania</taxon>
    </lineage>
</organism>
<dbReference type="InterPro" id="IPR029058">
    <property type="entry name" value="AB_hydrolase_fold"/>
</dbReference>
<dbReference type="EMBL" id="RHGB01000026">
    <property type="protein sequence ID" value="RNL58814.1"/>
    <property type="molecule type" value="Genomic_DNA"/>
</dbReference>
<accession>A0ABX9VYC1</accession>
<feature type="domain" description="AB hydrolase-1" evidence="1">
    <location>
        <begin position="34"/>
        <end position="265"/>
    </location>
</feature>
<dbReference type="PANTHER" id="PTHR46438">
    <property type="entry name" value="ALPHA/BETA-HYDROLASES SUPERFAMILY PROTEIN"/>
    <property type="match status" value="1"/>
</dbReference>
<keyword evidence="2" id="KW-0378">Hydrolase</keyword>
<name>A0ABX9VYC1_9GAMM</name>
<dbReference type="RefSeq" id="WP_123183561.1">
    <property type="nucleotide sequence ID" value="NZ_RHGB01000026.1"/>
</dbReference>
<sequence length="288" mass="32640">MEVDVAQNHNPEIGKQILVGGYKTNYHDSGSGFPVILIHGSGPGVSAWANWRLVIHKLAENRRVIAPDMLGFGYTDNLKNKTYEKKIWVNHTLDFMDALKIEQVDLVGNSFGGGIALDIAVKFPERVRKLVLMGSTGVSFELTKGLDDVWGYTPSLKAMRNLLDIFSYNRNLVNDELANLRYEASIRLGAQDTYSSMFPAPRQKWIEDLASTESDIEKIYHETLIVHGREDRVIPVQTSLKLLELVQHSQLHVFGQCGHWTQIEHTERFIRLVDQFLNEEIGHRSGNV</sequence>
<dbReference type="PANTHER" id="PTHR46438:SF11">
    <property type="entry name" value="LIPASE-RELATED"/>
    <property type="match status" value="1"/>
</dbReference>
<evidence type="ECO:0000313" key="3">
    <source>
        <dbReference type="Proteomes" id="UP000274695"/>
    </source>
</evidence>
<dbReference type="Proteomes" id="UP000274695">
    <property type="component" value="Unassembled WGS sequence"/>
</dbReference>
<dbReference type="Pfam" id="PF00561">
    <property type="entry name" value="Abhydrolase_1"/>
    <property type="match status" value="1"/>
</dbReference>
<gene>
    <name evidence="2" type="ORF">D0911_17450</name>
</gene>